<evidence type="ECO:0000256" key="1">
    <source>
        <dbReference type="SAM" id="Phobius"/>
    </source>
</evidence>
<proteinExistence type="predicted"/>
<reference evidence="3" key="1">
    <citation type="submission" date="2016-06" db="EMBL/GenBank/DDBJ databases">
        <title>Parallel loss of symbiosis genes in relatives of nitrogen-fixing non-legume Parasponia.</title>
        <authorList>
            <person name="Van Velzen R."/>
            <person name="Holmer R."/>
            <person name="Bu F."/>
            <person name="Rutten L."/>
            <person name="Van Zeijl A."/>
            <person name="Liu W."/>
            <person name="Santuari L."/>
            <person name="Cao Q."/>
            <person name="Sharma T."/>
            <person name="Shen D."/>
            <person name="Roswanjaya Y."/>
            <person name="Wardhani T."/>
            <person name="Kalhor M.S."/>
            <person name="Jansen J."/>
            <person name="Van den Hoogen J."/>
            <person name="Gungor B."/>
            <person name="Hartog M."/>
            <person name="Hontelez J."/>
            <person name="Verver J."/>
            <person name="Yang W.-C."/>
            <person name="Schijlen E."/>
            <person name="Repin R."/>
            <person name="Schilthuizen M."/>
            <person name="Schranz E."/>
            <person name="Heidstra R."/>
            <person name="Miyata K."/>
            <person name="Fedorova E."/>
            <person name="Kohlen W."/>
            <person name="Bisseling T."/>
            <person name="Smit S."/>
            <person name="Geurts R."/>
        </authorList>
    </citation>
    <scope>NUCLEOTIDE SEQUENCE [LARGE SCALE GENOMIC DNA]</scope>
    <source>
        <strain evidence="3">cv. RG33-2</strain>
    </source>
</reference>
<dbReference type="Proteomes" id="UP000237000">
    <property type="component" value="Unassembled WGS sequence"/>
</dbReference>
<name>A0A2P5B524_TREOI</name>
<evidence type="ECO:0000313" key="2">
    <source>
        <dbReference type="EMBL" id="PON43894.1"/>
    </source>
</evidence>
<dbReference type="InParanoid" id="A0A2P5B524"/>
<dbReference type="OrthoDB" id="10444154at2759"/>
<organism evidence="2 3">
    <name type="scientific">Trema orientale</name>
    <name type="common">Charcoal tree</name>
    <name type="synonym">Celtis orientalis</name>
    <dbReference type="NCBI Taxonomy" id="63057"/>
    <lineage>
        <taxon>Eukaryota</taxon>
        <taxon>Viridiplantae</taxon>
        <taxon>Streptophyta</taxon>
        <taxon>Embryophyta</taxon>
        <taxon>Tracheophyta</taxon>
        <taxon>Spermatophyta</taxon>
        <taxon>Magnoliopsida</taxon>
        <taxon>eudicotyledons</taxon>
        <taxon>Gunneridae</taxon>
        <taxon>Pentapetalae</taxon>
        <taxon>rosids</taxon>
        <taxon>fabids</taxon>
        <taxon>Rosales</taxon>
        <taxon>Cannabaceae</taxon>
        <taxon>Trema</taxon>
    </lineage>
</organism>
<dbReference type="EMBL" id="JXTC01000605">
    <property type="protein sequence ID" value="PON43894.1"/>
    <property type="molecule type" value="Genomic_DNA"/>
</dbReference>
<sequence>MSFEVFGWFAVVGGRSAGLSFTFGVLFLSLGFSTTTRESLKIIRDFSNDGLIGVVPKFLSEMPNLRVL</sequence>
<keyword evidence="1" id="KW-0472">Membrane</keyword>
<evidence type="ECO:0000313" key="3">
    <source>
        <dbReference type="Proteomes" id="UP000237000"/>
    </source>
</evidence>
<dbReference type="AlphaFoldDB" id="A0A2P5B524"/>
<feature type="transmembrane region" description="Helical" evidence="1">
    <location>
        <begin position="6"/>
        <end position="32"/>
    </location>
</feature>
<accession>A0A2P5B524</accession>
<gene>
    <name evidence="2" type="ORF">TorRG33x02_332610</name>
</gene>
<keyword evidence="1" id="KW-0812">Transmembrane</keyword>
<keyword evidence="1" id="KW-1133">Transmembrane helix</keyword>
<comment type="caution">
    <text evidence="2">The sequence shown here is derived from an EMBL/GenBank/DDBJ whole genome shotgun (WGS) entry which is preliminary data.</text>
</comment>
<protein>
    <submittedName>
        <fullName evidence="2">Uncharacterized protein</fullName>
    </submittedName>
</protein>
<keyword evidence="3" id="KW-1185">Reference proteome</keyword>